<proteinExistence type="predicted"/>
<sequence length="119" mass="12979">MGCIALIPRIISVSLVLILFGLTFNAYACLLPLFSAGQTPMGCGSSTDQPVREYCDVFKTFSVEHADQSHPWLDIQTSSLEQAIVVSLIDPPGIAPPRFYDFLAPPVDEVLAKLTVLRL</sequence>
<dbReference type="RefSeq" id="WP_145976331.1">
    <property type="nucleotide sequence ID" value="NZ_CP011801.1"/>
</dbReference>
<dbReference type="OrthoDB" id="9856872at2"/>
<accession>A0A0K2GED5</accession>
<evidence type="ECO:0000313" key="2">
    <source>
        <dbReference type="Proteomes" id="UP000069205"/>
    </source>
</evidence>
<name>A0A0K2GED5_NITMO</name>
<gene>
    <name evidence="1" type="ORF">NITMOv2_2907</name>
</gene>
<organism evidence="1 2">
    <name type="scientific">Nitrospira moscoviensis</name>
    <dbReference type="NCBI Taxonomy" id="42253"/>
    <lineage>
        <taxon>Bacteria</taxon>
        <taxon>Pseudomonadati</taxon>
        <taxon>Nitrospirota</taxon>
        <taxon>Nitrospiria</taxon>
        <taxon>Nitrospirales</taxon>
        <taxon>Nitrospiraceae</taxon>
        <taxon>Nitrospira</taxon>
    </lineage>
</organism>
<evidence type="ECO:0000313" key="1">
    <source>
        <dbReference type="EMBL" id="ALA59313.1"/>
    </source>
</evidence>
<dbReference type="Proteomes" id="UP000069205">
    <property type="component" value="Chromosome"/>
</dbReference>
<protein>
    <submittedName>
        <fullName evidence="1">Uncharacterized protein</fullName>
    </submittedName>
</protein>
<dbReference type="EMBL" id="CP011801">
    <property type="protein sequence ID" value="ALA59313.1"/>
    <property type="molecule type" value="Genomic_DNA"/>
</dbReference>
<keyword evidence="2" id="KW-1185">Reference proteome</keyword>
<dbReference type="PATRIC" id="fig|42253.5.peg.2875"/>
<dbReference type="AlphaFoldDB" id="A0A0K2GED5"/>
<dbReference type="KEGG" id="nmv:NITMOv2_2907"/>
<reference evidence="1 2" key="1">
    <citation type="journal article" date="2015" name="Proc. Natl. Acad. Sci. U.S.A.">
        <title>Expanded metabolic versatility of ubiquitous nitrite-oxidizing bacteria from the genus Nitrospira.</title>
        <authorList>
            <person name="Koch H."/>
            <person name="Lucker S."/>
            <person name="Albertsen M."/>
            <person name="Kitzinger K."/>
            <person name="Herbold C."/>
            <person name="Spieck E."/>
            <person name="Nielsen P.H."/>
            <person name="Wagner M."/>
            <person name="Daims H."/>
        </authorList>
    </citation>
    <scope>NUCLEOTIDE SEQUENCE [LARGE SCALE GENOMIC DNA]</scope>
    <source>
        <strain evidence="1 2">NSP M-1</strain>
    </source>
</reference>